<accession>A0A643EXU2</accession>
<reference evidence="1" key="1">
    <citation type="submission" date="2019-09" db="EMBL/GenBank/DDBJ databases">
        <title>Draft genome sequences of 48 bacterial type strains from the CCUG.</title>
        <authorList>
            <person name="Tunovic T."/>
            <person name="Pineiro-Iglesias B."/>
            <person name="Unosson C."/>
            <person name="Inganas E."/>
            <person name="Ohlen M."/>
            <person name="Cardew S."/>
            <person name="Jensie-Markopoulos S."/>
            <person name="Salva-Serra F."/>
            <person name="Jaen-Luchoro D."/>
            <person name="Karlsson R."/>
            <person name="Svensson-Stadler L."/>
            <person name="Chun J."/>
            <person name="Moore E."/>
        </authorList>
    </citation>
    <scope>NUCLEOTIDE SEQUENCE</scope>
    <source>
        <strain evidence="1">CCUG 50899</strain>
    </source>
</reference>
<protein>
    <submittedName>
        <fullName evidence="1">Uncharacterized protein</fullName>
    </submittedName>
</protein>
<proteinExistence type="predicted"/>
<name>A0A643EXU2_9HYPH</name>
<evidence type="ECO:0000313" key="1">
    <source>
        <dbReference type="EMBL" id="KAB0568792.1"/>
    </source>
</evidence>
<dbReference type="RefSeq" id="WP_128093536.1">
    <property type="nucleotide sequence ID" value="NZ_JBHEEN010000019.1"/>
</dbReference>
<comment type="caution">
    <text evidence="1">The sequence shown here is derived from an EMBL/GenBank/DDBJ whole genome shotgun (WGS) entry which is preliminary data.</text>
</comment>
<dbReference type="AlphaFoldDB" id="A0A643EXU2"/>
<gene>
    <name evidence="1" type="ORF">F7Q93_18560</name>
</gene>
<dbReference type="EMBL" id="VZPE01000008">
    <property type="protein sequence ID" value="KAB0568792.1"/>
    <property type="molecule type" value="Genomic_DNA"/>
</dbReference>
<sequence>MPSTFKIKDGLSQLGIRKPFGVNEEGVHAFECLRILCGTVNLHNKSDGSVIKLRNCFLTQAVRKLKVNSLKEIINSAFDGDMSLDDVDKYLSKTSGVNKDFWMKVKGELCLTLACWSKNQYTRAFLHIYRLIEMTSVALPLFYASVEHNYLKSLEFLKGLPQNPRDGDLAIFRKFVSILAKEGGYEKLKMEVFYSKGDLTWDARYTKQIYDYVISAERLTASIDTAASKIDIPFSEFPSFFVTFRNRLFHSMLSAENLDLDQLGGSDAACEPLINPALNWFTMMLCVILKQNAARYI</sequence>
<organism evidence="1">
    <name type="scientific">Brucella pituitosa</name>
    <dbReference type="NCBI Taxonomy" id="571256"/>
    <lineage>
        <taxon>Bacteria</taxon>
        <taxon>Pseudomonadati</taxon>
        <taxon>Pseudomonadota</taxon>
        <taxon>Alphaproteobacteria</taxon>
        <taxon>Hyphomicrobiales</taxon>
        <taxon>Brucellaceae</taxon>
        <taxon>Brucella/Ochrobactrum group</taxon>
        <taxon>Brucella</taxon>
    </lineage>
</organism>